<comment type="similarity">
    <text evidence="1">Belongs to the FAD-binding oxidoreductase/transferase type 4 family.</text>
</comment>
<feature type="active site" description="Proton donor/acceptor" evidence="5">
    <location>
        <position position="443"/>
    </location>
</feature>
<evidence type="ECO:0000256" key="6">
    <source>
        <dbReference type="PIRSR" id="PIRSR625650-2"/>
    </source>
</evidence>
<dbReference type="EC" id="2.5.1.26" evidence="10"/>
<dbReference type="PROSITE" id="PS51387">
    <property type="entry name" value="FAD_PCMH"/>
    <property type="match status" value="1"/>
</dbReference>
<dbReference type="InterPro" id="IPR016164">
    <property type="entry name" value="FAD-linked_Oxase-like_C"/>
</dbReference>
<dbReference type="InterPro" id="IPR016167">
    <property type="entry name" value="FAD-bd_PCMH_sub1"/>
</dbReference>
<accession>A0A7Z0DR51</accession>
<gene>
    <name evidence="10" type="ORF">BJ988_004924</name>
</gene>
<dbReference type="RefSeq" id="WP_246321565.1">
    <property type="nucleotide sequence ID" value="NZ_JACBZR010000001.1"/>
</dbReference>
<dbReference type="GO" id="GO:0008610">
    <property type="term" value="P:lipid biosynthetic process"/>
    <property type="evidence" value="ECO:0007669"/>
    <property type="project" value="InterPro"/>
</dbReference>
<evidence type="ECO:0000256" key="1">
    <source>
        <dbReference type="ARBA" id="ARBA00008000"/>
    </source>
</evidence>
<evidence type="ECO:0000313" key="10">
    <source>
        <dbReference type="EMBL" id="NYI80276.1"/>
    </source>
</evidence>
<dbReference type="SUPFAM" id="SSF56176">
    <property type="entry name" value="FAD-binding/transporter-associated domain-like"/>
    <property type="match status" value="1"/>
</dbReference>
<feature type="binding site" evidence="7">
    <location>
        <begin position="207"/>
        <end position="210"/>
    </location>
    <ligand>
        <name>FAD</name>
        <dbReference type="ChEBI" id="CHEBI:57692"/>
    </ligand>
</feature>
<dbReference type="Gene3D" id="3.30.465.10">
    <property type="match status" value="1"/>
</dbReference>
<evidence type="ECO:0000256" key="3">
    <source>
        <dbReference type="ARBA" id="ARBA00022827"/>
    </source>
</evidence>
<name>A0A7Z0DR51_9ACTN</name>
<feature type="binding site" evidence="7">
    <location>
        <begin position="258"/>
        <end position="264"/>
    </location>
    <ligand>
        <name>FAD</name>
        <dbReference type="ChEBI" id="CHEBI:57692"/>
    </ligand>
</feature>
<keyword evidence="2" id="KW-0285">Flavoprotein</keyword>
<feature type="binding site" evidence="6">
    <location>
        <position position="385"/>
    </location>
    <ligand>
        <name>substrate</name>
    </ligand>
</feature>
<dbReference type="InterPro" id="IPR006094">
    <property type="entry name" value="Oxid_FAD_bind_N"/>
</dbReference>
<organism evidence="10 11">
    <name type="scientific">Nocardioides panzhihuensis</name>
    <dbReference type="NCBI Taxonomy" id="860243"/>
    <lineage>
        <taxon>Bacteria</taxon>
        <taxon>Bacillati</taxon>
        <taxon>Actinomycetota</taxon>
        <taxon>Actinomycetes</taxon>
        <taxon>Propionibacteriales</taxon>
        <taxon>Nocardioidaceae</taxon>
        <taxon>Nocardioides</taxon>
    </lineage>
</organism>
<dbReference type="Pfam" id="PF01565">
    <property type="entry name" value="FAD_binding_4"/>
    <property type="match status" value="1"/>
</dbReference>
<evidence type="ECO:0000256" key="4">
    <source>
        <dbReference type="ARBA" id="ARBA00023002"/>
    </source>
</evidence>
<dbReference type="Gene3D" id="3.30.43.10">
    <property type="entry name" value="Uridine Diphospho-n-acetylenolpyruvylglucosamine Reductase, domain 2"/>
    <property type="match status" value="1"/>
</dbReference>
<dbReference type="InterPro" id="IPR025650">
    <property type="entry name" value="Alkyl-DHAP_Synthase"/>
</dbReference>
<dbReference type="InterPro" id="IPR036318">
    <property type="entry name" value="FAD-bd_PCMH-like_sf"/>
</dbReference>
<sequence>MTLEMHPQRWGDPAHAAPLPESVRGLVDAFVGTRDTPAVEDVRLPDAGIGDDLLAALRAEIGDDAVLVDDESRRLRTRGKSTPDLIRARTGDLADAPDAVARPGSPEHVAAVLAWAVDHHVAVVPFGGGTCVTGGLAARRDGYAGLISLDLVRLDQLLSVDKVSMTAVLQPGMRGPAAEAALAEHGLTLGHFPQSFEFASIGGFAATRSSGQSSAGFGRFDDMVVGLRVATPVGELVLGSSPANAAGPDLREAVLGSEGTLGVITEVTVRVRALAAEKVYEAWSFATFAEGAEAMRTLAQSGRLPTVLRLSDETETMVNLASQSDIGGDGVTGCLMIAGYEGEAASVAARRAEVTTVLESLGGTDLGEERGQAWAAGRFHAPYLRDSMLDAGVLVETLETATFWSNREQVYQAVKQALETSLGEGTLVLCHISHVYETGCSLYFTVAAKQAEDPLPQWLAAKAAASDAMIESGATITHHHAVGTDHKPWLAREIGPVGVAMLRGLKGAVDPAGVLNPGVLIP</sequence>
<dbReference type="EMBL" id="JACBZR010000001">
    <property type="protein sequence ID" value="NYI80276.1"/>
    <property type="molecule type" value="Genomic_DNA"/>
</dbReference>
<comment type="cofactor">
    <cofactor evidence="7">
        <name>FAD</name>
        <dbReference type="ChEBI" id="CHEBI:57692"/>
    </cofactor>
</comment>
<evidence type="ECO:0000259" key="9">
    <source>
        <dbReference type="PROSITE" id="PS51387"/>
    </source>
</evidence>
<keyword evidence="11" id="KW-1185">Reference proteome</keyword>
<dbReference type="PANTHER" id="PTHR46568:SF1">
    <property type="entry name" value="ALKYLDIHYDROXYACETONEPHOSPHATE SYNTHASE, PEROXISOMAL"/>
    <property type="match status" value="1"/>
</dbReference>
<dbReference type="PANTHER" id="PTHR46568">
    <property type="entry name" value="ALKYLDIHYDROXYACETONEPHOSPHATE SYNTHASE, PEROXISOMAL"/>
    <property type="match status" value="1"/>
</dbReference>
<dbReference type="GO" id="GO:0071949">
    <property type="term" value="F:FAD binding"/>
    <property type="evidence" value="ECO:0007669"/>
    <property type="project" value="InterPro"/>
</dbReference>
<reference evidence="10 11" key="1">
    <citation type="submission" date="2020-07" db="EMBL/GenBank/DDBJ databases">
        <title>Sequencing the genomes of 1000 actinobacteria strains.</title>
        <authorList>
            <person name="Klenk H.-P."/>
        </authorList>
    </citation>
    <scope>NUCLEOTIDE SEQUENCE [LARGE SCALE GENOMIC DNA]</scope>
    <source>
        <strain evidence="10 11">DSM 26487</strain>
    </source>
</reference>
<dbReference type="InterPro" id="IPR004113">
    <property type="entry name" value="FAD-bd_oxidored_4_C"/>
</dbReference>
<feature type="site" description="Important for enzyme activity" evidence="8">
    <location>
        <position position="309"/>
    </location>
</feature>
<dbReference type="InterPro" id="IPR016171">
    <property type="entry name" value="Vanillyl_alc_oxidase_C-sub2"/>
</dbReference>
<dbReference type="Gene3D" id="1.10.45.10">
    <property type="entry name" value="Vanillyl-alcohol Oxidase, Chain A, domain 4"/>
    <property type="match status" value="1"/>
</dbReference>
<dbReference type="Gene3D" id="3.30.70.3450">
    <property type="match status" value="2"/>
</dbReference>
<dbReference type="GO" id="GO:0008609">
    <property type="term" value="F:alkylglycerone-phosphate synthase activity"/>
    <property type="evidence" value="ECO:0007669"/>
    <property type="project" value="UniProtKB-EC"/>
</dbReference>
<dbReference type="AlphaFoldDB" id="A0A7Z0DR51"/>
<evidence type="ECO:0000313" key="11">
    <source>
        <dbReference type="Proteomes" id="UP000564496"/>
    </source>
</evidence>
<comment type="caution">
    <text evidence="10">The sequence shown here is derived from an EMBL/GenBank/DDBJ whole genome shotgun (WGS) entry which is preliminary data.</text>
</comment>
<keyword evidence="10" id="KW-0808">Transferase</keyword>
<protein>
    <submittedName>
        <fullName evidence="10">Alkyldihydroxyacetonephosphate synthase</fullName>
        <ecNumber evidence="10">2.5.1.26</ecNumber>
    </submittedName>
</protein>
<evidence type="ECO:0000256" key="8">
    <source>
        <dbReference type="PIRSR" id="PIRSR625650-4"/>
    </source>
</evidence>
<dbReference type="InterPro" id="IPR016166">
    <property type="entry name" value="FAD-bd_PCMH"/>
</dbReference>
<proteinExistence type="inferred from homology"/>
<evidence type="ECO:0000256" key="2">
    <source>
        <dbReference type="ARBA" id="ARBA00022630"/>
    </source>
</evidence>
<feature type="domain" description="FAD-binding PCMH-type" evidence="9">
    <location>
        <begin position="93"/>
        <end position="274"/>
    </location>
</feature>
<dbReference type="Gene3D" id="3.30.300.330">
    <property type="match status" value="1"/>
</dbReference>
<dbReference type="Proteomes" id="UP000564496">
    <property type="component" value="Unassembled WGS sequence"/>
</dbReference>
<evidence type="ECO:0000256" key="5">
    <source>
        <dbReference type="PIRSR" id="PIRSR625650-1"/>
    </source>
</evidence>
<dbReference type="SUPFAM" id="SSF55103">
    <property type="entry name" value="FAD-linked oxidases, C-terminal domain"/>
    <property type="match status" value="1"/>
</dbReference>
<evidence type="ECO:0000256" key="7">
    <source>
        <dbReference type="PIRSR" id="PIRSR625650-3"/>
    </source>
</evidence>
<dbReference type="Pfam" id="PF02913">
    <property type="entry name" value="FAD-oxidase_C"/>
    <property type="match status" value="1"/>
</dbReference>
<keyword evidence="4" id="KW-0560">Oxidoreductase</keyword>
<dbReference type="GO" id="GO:0016491">
    <property type="term" value="F:oxidoreductase activity"/>
    <property type="evidence" value="ECO:0007669"/>
    <property type="project" value="UniProtKB-KW"/>
</dbReference>
<dbReference type="InterPro" id="IPR016169">
    <property type="entry name" value="FAD-bd_PCMH_sub2"/>
</dbReference>
<keyword evidence="3 7" id="KW-0274">FAD</keyword>